<proteinExistence type="predicted"/>
<protein>
    <submittedName>
        <fullName evidence="1">Uncharacterized protein</fullName>
    </submittedName>
</protein>
<organism evidence="1 2">
    <name type="scientific">Tilletia indica</name>
    <dbReference type="NCBI Taxonomy" id="43049"/>
    <lineage>
        <taxon>Eukaryota</taxon>
        <taxon>Fungi</taxon>
        <taxon>Dikarya</taxon>
        <taxon>Basidiomycota</taxon>
        <taxon>Ustilaginomycotina</taxon>
        <taxon>Exobasidiomycetes</taxon>
        <taxon>Tilletiales</taxon>
        <taxon>Tilletiaceae</taxon>
        <taxon>Tilletia</taxon>
    </lineage>
</organism>
<reference evidence="1" key="1">
    <citation type="submission" date="2016-04" db="EMBL/GenBank/DDBJ databases">
        <authorList>
            <person name="Nguyen H.D."/>
            <person name="Samba Siva P."/>
            <person name="Cullis J."/>
            <person name="Levesque C.A."/>
            <person name="Hambleton S."/>
        </authorList>
    </citation>
    <scope>NUCLEOTIDE SEQUENCE</scope>
    <source>
        <strain evidence="1">DAOMC 236416</strain>
    </source>
</reference>
<dbReference type="Proteomes" id="UP000077521">
    <property type="component" value="Unassembled WGS sequence"/>
</dbReference>
<name>A0A177TUU7_9BASI</name>
<evidence type="ECO:0000313" key="2">
    <source>
        <dbReference type="Proteomes" id="UP000077521"/>
    </source>
</evidence>
<reference evidence="1" key="2">
    <citation type="journal article" date="2019" name="IMA Fungus">
        <title>Genome sequencing and comparison of five Tilletia species to identify candidate genes for the detection of regulated species infecting wheat.</title>
        <authorList>
            <person name="Nguyen H.D.T."/>
            <person name="Sultana T."/>
            <person name="Kesanakurti P."/>
            <person name="Hambleton S."/>
        </authorList>
    </citation>
    <scope>NUCLEOTIDE SEQUENCE</scope>
    <source>
        <strain evidence="1">DAOMC 236416</strain>
    </source>
</reference>
<gene>
    <name evidence="1" type="ORF">A4X13_0g1668</name>
</gene>
<evidence type="ECO:0000313" key="1">
    <source>
        <dbReference type="EMBL" id="KAE8258467.1"/>
    </source>
</evidence>
<sequence length="80" mass="8991">MTRPGSRRIGAKVRRLARVILATSTEPHVSRLSLTSIESESQKRSLLERIQPTIEILAESKAFPANRKEQEGLILEVPRS</sequence>
<dbReference type="EMBL" id="LWDF02000069">
    <property type="protein sequence ID" value="KAE8258467.1"/>
    <property type="molecule type" value="Genomic_DNA"/>
</dbReference>
<accession>A0A177TUU7</accession>
<keyword evidence="2" id="KW-1185">Reference proteome</keyword>
<comment type="caution">
    <text evidence="1">The sequence shown here is derived from an EMBL/GenBank/DDBJ whole genome shotgun (WGS) entry which is preliminary data.</text>
</comment>
<dbReference type="AlphaFoldDB" id="A0A177TUU7"/>